<gene>
    <name evidence="1" type="ORF">LWI28_014305</name>
</gene>
<sequence>MSANIADLPSHDSRFCYFYGNTTGFADVSEHIISPRQQTLLTFLTCHQLCQHISQTFTDTPANCVDVPWLVSTHFCRKYRVCPFDLPGHISSLASILLTVWRTVLTCVVMSVAMLADIDDVPCHVSSHTVRPPSLALLQFDIAPQIVELSLSMREILLLSSISMSRVLKKIEVILLCSVWKETTCHYICALTDIEAHFTSIEV</sequence>
<dbReference type="EMBL" id="JAJSOW010000100">
    <property type="protein sequence ID" value="KAI9186164.1"/>
    <property type="molecule type" value="Genomic_DNA"/>
</dbReference>
<evidence type="ECO:0000313" key="2">
    <source>
        <dbReference type="Proteomes" id="UP001064489"/>
    </source>
</evidence>
<dbReference type="AlphaFoldDB" id="A0AAD5J4S1"/>
<protein>
    <submittedName>
        <fullName evidence="1">Uncharacterized protein</fullName>
    </submittedName>
</protein>
<reference evidence="1" key="1">
    <citation type="journal article" date="2022" name="Plant J.">
        <title>Strategies of tolerance reflected in two North American maple genomes.</title>
        <authorList>
            <person name="McEvoy S.L."/>
            <person name="Sezen U.U."/>
            <person name="Trouern-Trend A."/>
            <person name="McMahon S.M."/>
            <person name="Schaberg P.G."/>
            <person name="Yang J."/>
            <person name="Wegrzyn J.L."/>
            <person name="Swenson N.G."/>
        </authorList>
    </citation>
    <scope>NUCLEOTIDE SEQUENCE</scope>
    <source>
        <strain evidence="1">91603</strain>
    </source>
</reference>
<keyword evidence="2" id="KW-1185">Reference proteome</keyword>
<comment type="caution">
    <text evidence="1">The sequence shown here is derived from an EMBL/GenBank/DDBJ whole genome shotgun (WGS) entry which is preliminary data.</text>
</comment>
<accession>A0AAD5J4S1</accession>
<evidence type="ECO:0000313" key="1">
    <source>
        <dbReference type="EMBL" id="KAI9186164.1"/>
    </source>
</evidence>
<reference evidence="1" key="2">
    <citation type="submission" date="2023-02" db="EMBL/GenBank/DDBJ databases">
        <authorList>
            <person name="Swenson N.G."/>
            <person name="Wegrzyn J.L."/>
            <person name="Mcevoy S.L."/>
        </authorList>
    </citation>
    <scope>NUCLEOTIDE SEQUENCE</scope>
    <source>
        <strain evidence="1">91603</strain>
        <tissue evidence="1">Leaf</tissue>
    </source>
</reference>
<organism evidence="1 2">
    <name type="scientific">Acer negundo</name>
    <name type="common">Box elder</name>
    <dbReference type="NCBI Taxonomy" id="4023"/>
    <lineage>
        <taxon>Eukaryota</taxon>
        <taxon>Viridiplantae</taxon>
        <taxon>Streptophyta</taxon>
        <taxon>Embryophyta</taxon>
        <taxon>Tracheophyta</taxon>
        <taxon>Spermatophyta</taxon>
        <taxon>Magnoliopsida</taxon>
        <taxon>eudicotyledons</taxon>
        <taxon>Gunneridae</taxon>
        <taxon>Pentapetalae</taxon>
        <taxon>rosids</taxon>
        <taxon>malvids</taxon>
        <taxon>Sapindales</taxon>
        <taxon>Sapindaceae</taxon>
        <taxon>Hippocastanoideae</taxon>
        <taxon>Acereae</taxon>
        <taxon>Acer</taxon>
    </lineage>
</organism>
<proteinExistence type="predicted"/>
<dbReference type="Proteomes" id="UP001064489">
    <property type="component" value="Chromosome 3"/>
</dbReference>
<name>A0AAD5J4S1_ACENE</name>